<evidence type="ECO:0000259" key="2">
    <source>
        <dbReference type="SMART" id="SM00900"/>
    </source>
</evidence>
<keyword evidence="4" id="KW-1185">Reference proteome</keyword>
<dbReference type="InterPro" id="IPR007329">
    <property type="entry name" value="FMN-bd"/>
</dbReference>
<dbReference type="PROSITE" id="PS51257">
    <property type="entry name" value="PROKAR_LIPOPROTEIN"/>
    <property type="match status" value="1"/>
</dbReference>
<evidence type="ECO:0000313" key="3">
    <source>
        <dbReference type="EMBL" id="PNT97409.1"/>
    </source>
</evidence>
<sequence length="290" mass="31248">MNIRKFVATGLSLIIAAGLMAGCGTSNKDTGSEKTQAGKYADGVYFAQQDQYDESSGWKSIVTLEVKDGKITKADWNALSIKGGDDKKTASKNGTYGMKAKGNASAEWHEQAEKVEAYLIETQDPTKIKYSDEEGHTDAISGATIHVNDFFELAKKALDNGPLAKGPYKDGFYRAEADDFDANSGWKGTVDITVVGGNIVAANWNAVHKDGGDDKKTASIKGDYGMKAKGNASAEWHEQAEKVEAYLIKTQDPKKIEYSDNEGHTDAISGATIHVNEFFTLAEKALANAK</sequence>
<evidence type="ECO:0000256" key="1">
    <source>
        <dbReference type="SAM" id="SignalP"/>
    </source>
</evidence>
<dbReference type="Pfam" id="PF04205">
    <property type="entry name" value="FMN_bind"/>
    <property type="match status" value="1"/>
</dbReference>
<dbReference type="EMBL" id="NIOJ01000037">
    <property type="protein sequence ID" value="PNT97409.1"/>
    <property type="molecule type" value="Genomic_DNA"/>
</dbReference>
<feature type="chain" id="PRO_5038588282" evidence="1">
    <location>
        <begin position="22"/>
        <end position="290"/>
    </location>
</feature>
<dbReference type="GO" id="GO:0016020">
    <property type="term" value="C:membrane"/>
    <property type="evidence" value="ECO:0007669"/>
    <property type="project" value="InterPro"/>
</dbReference>
<dbReference type="AlphaFoldDB" id="A0A2K2FB17"/>
<keyword evidence="1" id="KW-0732">Signal</keyword>
<feature type="domain" description="FMN-binding" evidence="2">
    <location>
        <begin position="57"/>
        <end position="161"/>
    </location>
</feature>
<reference evidence="3 4" key="1">
    <citation type="submission" date="2017-06" db="EMBL/GenBank/DDBJ databases">
        <title>Investigating the central metabolism of Clostridium thermosuccinogenes.</title>
        <authorList>
            <person name="Koendjbiharie J.G."/>
            <person name="van Kranenburg R."/>
        </authorList>
    </citation>
    <scope>NUCLEOTIDE SEQUENCE [LARGE SCALE GENOMIC DNA]</scope>
    <source>
        <strain evidence="3 4">DSM 5806</strain>
    </source>
</reference>
<name>A0A2K2FB17_9CLOT</name>
<dbReference type="GO" id="GO:0010181">
    <property type="term" value="F:FMN binding"/>
    <property type="evidence" value="ECO:0007669"/>
    <property type="project" value="InterPro"/>
</dbReference>
<comment type="caution">
    <text evidence="3">The sequence shown here is derived from an EMBL/GenBank/DDBJ whole genome shotgun (WGS) entry which is preliminary data.</text>
</comment>
<dbReference type="RefSeq" id="WP_103082207.1">
    <property type="nucleotide sequence ID" value="NZ_CP021850.1"/>
</dbReference>
<accession>A0A2K2FB17</accession>
<gene>
    <name evidence="3" type="ORF">CDQ84_13225</name>
</gene>
<dbReference type="Gene3D" id="3.90.1010.20">
    <property type="match status" value="2"/>
</dbReference>
<organism evidence="3 4">
    <name type="scientific">Clostridium thermosuccinogenes</name>
    <dbReference type="NCBI Taxonomy" id="84032"/>
    <lineage>
        <taxon>Bacteria</taxon>
        <taxon>Bacillati</taxon>
        <taxon>Bacillota</taxon>
        <taxon>Clostridia</taxon>
        <taxon>Eubacteriales</taxon>
        <taxon>Clostridiaceae</taxon>
        <taxon>Clostridium</taxon>
    </lineage>
</organism>
<dbReference type="SMART" id="SM00900">
    <property type="entry name" value="FMN_bind"/>
    <property type="match status" value="2"/>
</dbReference>
<feature type="domain" description="FMN-binding" evidence="2">
    <location>
        <begin position="185"/>
        <end position="289"/>
    </location>
</feature>
<dbReference type="OrthoDB" id="384237at2"/>
<feature type="signal peptide" evidence="1">
    <location>
        <begin position="1"/>
        <end position="21"/>
    </location>
</feature>
<dbReference type="KEGG" id="cthd:CDO33_20030"/>
<evidence type="ECO:0000313" key="4">
    <source>
        <dbReference type="Proteomes" id="UP000236151"/>
    </source>
</evidence>
<protein>
    <submittedName>
        <fullName evidence="3">FMN-binding protein</fullName>
    </submittedName>
</protein>
<proteinExistence type="predicted"/>
<dbReference type="Proteomes" id="UP000236151">
    <property type="component" value="Unassembled WGS sequence"/>
</dbReference>